<sequence>MPPRIRTQSPGRLDAESRGRGMGGQVGRGGGKGRRPREGNDERVDYLNGQGNDQGMGANEGIEGVNGNVEGDNGGAPDFLTIITQQLQNFLPAMPAQICRIVAVTEPKTMQKAVQISGALTDEAVGNGSIKKVEKRGNVGEPSKDKNGMDDNRRTRTGNVFGTTVSPVGRENMGAEEASMISSPPKRDNPTKDSVCHHYKEVGHWTRSYPSYEAKLKKRKNASVASTSIPISLARKCLRHLDLRPDAPIIEDWTSDFKDDSETEFVSNQKEPSFVQTSEHVKTPRASVKTVEHPQQAKNLKTDNPKSRDFEAINGGYVTFGGNPKGGKITCKGKIKTGKLDFDDLHDENHVLLRVLRENNMYNVDLKNVVLSGDLTCLFAKGLESVSIRRIQCVGYGVLGFLGVGATLDIFQNIHILYLQYGVLVFWIRCIDHVSFVVFDECRHKYAISSLMDTSYWLSEQSYLIDYEEINRGFVAFGGNSKGGKITGKGKIRTGKLDFEDVYFIKELKFNLFSVSQICDKKNSVLFTNTACVVLSLDFKLTDESHVLLKVPRKDNMYSVDLNNVVPQGGIENLIDLRVKVIRCDNRIKFKNRVMNQFCEMKEAARTMLADSKLPTTFWVEAVNTACYVSRDGHAAYTDRFHELTRLVPYLVTLESRKIERNGSIKKVEKRGNVGEPSKDKNGRDDNKRTSTGMFLILLRLDHLAKDCRGVPRNMNPVNARNPPGRACYECGSTDHEAVDEFPGLQRGLDKMIEQRSDGTLYYLDRIWVPLKGEVRTLIMDEAHKLKYSVHPGADKMYYDLRDRYWWPIMKKDIAEYVRIAMNFVTKLPRTSSGNDTIWVIVDRLTKSAHYLPMCKDYKMDRLARLYLNEIVARHDTRLDMSTAYHPQTDGQNERTIQTLKDMLRAVRYASFEALYGIKCRSPIMWAEVREGQLIGHELVQETTEKISQIKDRLKAARDRHTSYTDKRRKTLEFSVCDYVLFKVSTWKGVVHFRKKGKLAPRFVRPFEIIKNVGPVAYRLDLPKELNGVHDTFHVSNLKKCLADPTLQVPLDKIRVDAKLNFMEYPVGILDREFKKLKRSRIAIVKFIQILYRVDDGEFMRIMGEVRTLIMDEAHKLKYSVHPGADKMYYDLRDRYWWPIMKKDIAEYVRISMNFVTKLPRTSSGNDTIWVIVDRLTKSAHYLPMCKDYKMDRLARLYLNEIVARHDTRLDMSTAYHPQTDGQNERTIQTLKDMLRAVRYASFEALYGIKCRSPIMWAEVREGQLIGHELVQETTEKISQIKDRLKAARDRHTSYTDKRRKTLEFSVCDYVLFKVSTWKGVVHFRKKGKLAPRFVRPFEIIKNVGPVAYRLDLPKELNGVHDTFHVSNLKKCLADPTLQVPLDKIRVDAKLNFMEYPVGILDREFKKLKRSRIAIVKILYRVDDGEFMRIMVIYDLL</sequence>
<accession>A0A6L2P715</accession>
<evidence type="ECO:0000313" key="4">
    <source>
        <dbReference type="EMBL" id="GEU94221.1"/>
    </source>
</evidence>
<dbReference type="GO" id="GO:0003676">
    <property type="term" value="F:nucleic acid binding"/>
    <property type="evidence" value="ECO:0007669"/>
    <property type="project" value="InterPro"/>
</dbReference>
<reference evidence="4" key="1">
    <citation type="journal article" date="2019" name="Sci. Rep.">
        <title>Draft genome of Tanacetum cinerariifolium, the natural source of mosquito coil.</title>
        <authorList>
            <person name="Yamashiro T."/>
            <person name="Shiraishi A."/>
            <person name="Satake H."/>
            <person name="Nakayama K."/>
        </authorList>
    </citation>
    <scope>NUCLEOTIDE SEQUENCE</scope>
</reference>
<evidence type="ECO:0000259" key="3">
    <source>
        <dbReference type="Pfam" id="PF24626"/>
    </source>
</evidence>
<dbReference type="EMBL" id="BKCJ010011025">
    <property type="protein sequence ID" value="GEU94221.1"/>
    <property type="molecule type" value="Genomic_DNA"/>
</dbReference>
<dbReference type="GO" id="GO:0003964">
    <property type="term" value="F:RNA-directed DNA polymerase activity"/>
    <property type="evidence" value="ECO:0007669"/>
    <property type="project" value="UniProtKB-KW"/>
</dbReference>
<protein>
    <submittedName>
        <fullName evidence="4">Putative reverse transcriptase domain-containing protein</fullName>
    </submittedName>
</protein>
<feature type="domain" description="Tf2-1-like SH3-like" evidence="3">
    <location>
        <begin position="1309"/>
        <end position="1372"/>
    </location>
</feature>
<feature type="region of interest" description="Disordered" evidence="1">
    <location>
        <begin position="666"/>
        <end position="688"/>
    </location>
</feature>
<feature type="domain" description="Tf2-1-like SH3-like" evidence="3">
    <location>
        <begin position="978"/>
        <end position="1041"/>
    </location>
</feature>
<keyword evidence="4" id="KW-0808">Transferase</keyword>
<evidence type="ECO:0000259" key="2">
    <source>
        <dbReference type="Pfam" id="PF17921"/>
    </source>
</evidence>
<feature type="compositionally biased region" description="Basic and acidic residues" evidence="1">
    <location>
        <begin position="36"/>
        <end position="45"/>
    </location>
</feature>
<evidence type="ECO:0000256" key="1">
    <source>
        <dbReference type="SAM" id="MobiDB-lite"/>
    </source>
</evidence>
<dbReference type="InterPro" id="IPR036397">
    <property type="entry name" value="RNaseH_sf"/>
</dbReference>
<feature type="compositionally biased region" description="Basic and acidic residues" evidence="1">
    <location>
        <begin position="134"/>
        <end position="154"/>
    </location>
</feature>
<dbReference type="PANTHER" id="PTHR45835">
    <property type="entry name" value="YALI0A06105P"/>
    <property type="match status" value="1"/>
</dbReference>
<keyword evidence="4" id="KW-0695">RNA-directed DNA polymerase</keyword>
<dbReference type="Pfam" id="PF24626">
    <property type="entry name" value="SH3_Tf2-1"/>
    <property type="match status" value="2"/>
</dbReference>
<feature type="region of interest" description="Disordered" evidence="1">
    <location>
        <begin position="134"/>
        <end position="168"/>
    </location>
</feature>
<name>A0A6L2P715_TANCI</name>
<dbReference type="Gene3D" id="1.10.340.70">
    <property type="match status" value="2"/>
</dbReference>
<gene>
    <name evidence="4" type="ORF">Tci_066199</name>
</gene>
<dbReference type="InterPro" id="IPR012337">
    <property type="entry name" value="RNaseH-like_sf"/>
</dbReference>
<comment type="caution">
    <text evidence="4">The sequence shown here is derived from an EMBL/GenBank/DDBJ whole genome shotgun (WGS) entry which is preliminary data.</text>
</comment>
<dbReference type="Gene3D" id="3.30.420.10">
    <property type="entry name" value="Ribonuclease H-like superfamily/Ribonuclease H"/>
    <property type="match status" value="2"/>
</dbReference>
<feature type="compositionally biased region" description="Gly residues" evidence="1">
    <location>
        <begin position="20"/>
        <end position="30"/>
    </location>
</feature>
<keyword evidence="4" id="KW-0548">Nucleotidyltransferase</keyword>
<organism evidence="4">
    <name type="scientific">Tanacetum cinerariifolium</name>
    <name type="common">Dalmatian daisy</name>
    <name type="synonym">Chrysanthemum cinerariifolium</name>
    <dbReference type="NCBI Taxonomy" id="118510"/>
    <lineage>
        <taxon>Eukaryota</taxon>
        <taxon>Viridiplantae</taxon>
        <taxon>Streptophyta</taxon>
        <taxon>Embryophyta</taxon>
        <taxon>Tracheophyta</taxon>
        <taxon>Spermatophyta</taxon>
        <taxon>Magnoliopsida</taxon>
        <taxon>eudicotyledons</taxon>
        <taxon>Gunneridae</taxon>
        <taxon>Pentapetalae</taxon>
        <taxon>asterids</taxon>
        <taxon>campanulids</taxon>
        <taxon>Asterales</taxon>
        <taxon>Asteraceae</taxon>
        <taxon>Asteroideae</taxon>
        <taxon>Anthemideae</taxon>
        <taxon>Anthemidinae</taxon>
        <taxon>Tanacetum</taxon>
    </lineage>
</organism>
<feature type="domain" description="Integrase zinc-binding" evidence="2">
    <location>
        <begin position="1106"/>
        <end position="1150"/>
    </location>
</feature>
<dbReference type="PANTHER" id="PTHR45835:SF99">
    <property type="entry name" value="CHROMO DOMAIN-CONTAINING PROTEIN-RELATED"/>
    <property type="match status" value="1"/>
</dbReference>
<feature type="compositionally biased region" description="Polar residues" evidence="1">
    <location>
        <begin position="1"/>
        <end position="10"/>
    </location>
</feature>
<dbReference type="SUPFAM" id="SSF53098">
    <property type="entry name" value="Ribonuclease H-like"/>
    <property type="match status" value="2"/>
</dbReference>
<feature type="domain" description="Integrase zinc-binding" evidence="2">
    <location>
        <begin position="774"/>
        <end position="819"/>
    </location>
</feature>
<dbReference type="Pfam" id="PF17921">
    <property type="entry name" value="Integrase_H2C2"/>
    <property type="match status" value="2"/>
</dbReference>
<feature type="region of interest" description="Disordered" evidence="1">
    <location>
        <begin position="1"/>
        <end position="57"/>
    </location>
</feature>
<dbReference type="InterPro" id="IPR056924">
    <property type="entry name" value="SH3_Tf2-1"/>
</dbReference>
<feature type="compositionally biased region" description="Polar residues" evidence="1">
    <location>
        <begin position="157"/>
        <end position="166"/>
    </location>
</feature>
<dbReference type="InterPro" id="IPR041588">
    <property type="entry name" value="Integrase_H2C2"/>
</dbReference>
<proteinExistence type="predicted"/>